<dbReference type="CDD" id="cd19357">
    <property type="entry name" value="TenA_E_At3g16990-like"/>
    <property type="match status" value="1"/>
</dbReference>
<dbReference type="AlphaFoldDB" id="A0A1C7N3G6"/>
<name>A0A1C7N3G6_9FUNG</name>
<dbReference type="Proteomes" id="UP000093000">
    <property type="component" value="Unassembled WGS sequence"/>
</dbReference>
<organism evidence="1 2">
    <name type="scientific">Choanephora cucurbitarum</name>
    <dbReference type="NCBI Taxonomy" id="101091"/>
    <lineage>
        <taxon>Eukaryota</taxon>
        <taxon>Fungi</taxon>
        <taxon>Fungi incertae sedis</taxon>
        <taxon>Mucoromycota</taxon>
        <taxon>Mucoromycotina</taxon>
        <taxon>Mucoromycetes</taxon>
        <taxon>Mucorales</taxon>
        <taxon>Mucorineae</taxon>
        <taxon>Choanephoraceae</taxon>
        <taxon>Choanephoroideae</taxon>
        <taxon>Choanephora</taxon>
    </lineage>
</organism>
<accession>A0A1C7N3G6</accession>
<dbReference type="Gene3D" id="1.20.910.10">
    <property type="entry name" value="Heme oxygenase-like"/>
    <property type="match status" value="1"/>
</dbReference>
<dbReference type="PANTHER" id="PTHR41813">
    <property type="entry name" value="REGULATOR PAB1642, PUTATIVE (AFU_ORTHOLOGUE AFUA_3G11955)-RELATED"/>
    <property type="match status" value="1"/>
</dbReference>
<evidence type="ECO:0008006" key="3">
    <source>
        <dbReference type="Google" id="ProtNLM"/>
    </source>
</evidence>
<sequence length="242" mass="28232">MKLTDHLLSLDQASFKKATQHEFLSQVGKLLVKPEHLKSWLIQDRYYTGGYIKMMGLMISRLPLYEEQRDLGDNNPFYTPEKAQAVIKTLSFALSNVYRESQFFTDILSQEPYAQCHQSMKQKPWTARYVDYVRKVANESGYDLGEALVVLWAMEVVFFRAWTFAKQIAASENSKSTLSTHEKTCHRLMENWTLDEFAAFVDDCEALVNQLDTSDKRRLASFERVYLDILALEVEFWNMAYD</sequence>
<evidence type="ECO:0000313" key="1">
    <source>
        <dbReference type="EMBL" id="OBZ83621.1"/>
    </source>
</evidence>
<dbReference type="InterPro" id="IPR053261">
    <property type="entry name" value="Polyketide-peptide_reg"/>
</dbReference>
<dbReference type="OrthoDB" id="37730at2759"/>
<dbReference type="STRING" id="101091.A0A1C7N3G6"/>
<dbReference type="InterPro" id="IPR016084">
    <property type="entry name" value="Haem_Oase-like_multi-hlx"/>
</dbReference>
<comment type="caution">
    <text evidence="1">The sequence shown here is derived from an EMBL/GenBank/DDBJ whole genome shotgun (WGS) entry which is preliminary data.</text>
</comment>
<keyword evidence="2" id="KW-1185">Reference proteome</keyword>
<dbReference type="EMBL" id="LUGH01000630">
    <property type="protein sequence ID" value="OBZ83621.1"/>
    <property type="molecule type" value="Genomic_DNA"/>
</dbReference>
<dbReference type="PANTHER" id="PTHR41813:SF2">
    <property type="entry name" value="REGULATOR PAB1642, PUTATIVE (AFU_ORTHOLOGUE AFUA_3G11955)-RELATED"/>
    <property type="match status" value="1"/>
</dbReference>
<protein>
    <recommendedName>
        <fullName evidence="3">Thiaminase-2/PQQC domain-containing protein</fullName>
    </recommendedName>
</protein>
<dbReference type="SUPFAM" id="SSF48613">
    <property type="entry name" value="Heme oxygenase-like"/>
    <property type="match status" value="1"/>
</dbReference>
<proteinExistence type="predicted"/>
<gene>
    <name evidence="1" type="ORF">A0J61_08324</name>
</gene>
<reference evidence="1 2" key="1">
    <citation type="submission" date="2016-03" db="EMBL/GenBank/DDBJ databases">
        <title>Choanephora cucurbitarum.</title>
        <authorList>
            <person name="Min B."/>
            <person name="Park H."/>
            <person name="Park J.-H."/>
            <person name="Shin H.-D."/>
            <person name="Choi I.-G."/>
        </authorList>
    </citation>
    <scope>NUCLEOTIDE SEQUENCE [LARGE SCALE GENOMIC DNA]</scope>
    <source>
        <strain evidence="1 2">KUS-F28377</strain>
    </source>
</reference>
<evidence type="ECO:0000313" key="2">
    <source>
        <dbReference type="Proteomes" id="UP000093000"/>
    </source>
</evidence>
<dbReference type="InParanoid" id="A0A1C7N3G6"/>